<reference evidence="2" key="1">
    <citation type="journal article" date="2017" name="Cell">
        <title>Insights into land plant evolution garnered from the Marchantia polymorpha genome.</title>
        <authorList>
            <person name="Bowman J.L."/>
            <person name="Kohchi T."/>
            <person name="Yamato K.T."/>
            <person name="Jenkins J."/>
            <person name="Shu S."/>
            <person name="Ishizaki K."/>
            <person name="Yamaoka S."/>
            <person name="Nishihama R."/>
            <person name="Nakamura Y."/>
            <person name="Berger F."/>
            <person name="Adam C."/>
            <person name="Aki S.S."/>
            <person name="Althoff F."/>
            <person name="Araki T."/>
            <person name="Arteaga-Vazquez M.A."/>
            <person name="Balasubrmanian S."/>
            <person name="Barry K."/>
            <person name="Bauer D."/>
            <person name="Boehm C.R."/>
            <person name="Briginshaw L."/>
            <person name="Caballero-Perez J."/>
            <person name="Catarino B."/>
            <person name="Chen F."/>
            <person name="Chiyoda S."/>
            <person name="Chovatia M."/>
            <person name="Davies K.M."/>
            <person name="Delmans M."/>
            <person name="Demura T."/>
            <person name="Dierschke T."/>
            <person name="Dolan L."/>
            <person name="Dorantes-Acosta A.E."/>
            <person name="Eklund D.M."/>
            <person name="Florent S.N."/>
            <person name="Flores-Sandoval E."/>
            <person name="Fujiyama A."/>
            <person name="Fukuzawa H."/>
            <person name="Galik B."/>
            <person name="Grimanelli D."/>
            <person name="Grimwood J."/>
            <person name="Grossniklaus U."/>
            <person name="Hamada T."/>
            <person name="Haseloff J."/>
            <person name="Hetherington A.J."/>
            <person name="Higo A."/>
            <person name="Hirakawa Y."/>
            <person name="Hundley H.N."/>
            <person name="Ikeda Y."/>
            <person name="Inoue K."/>
            <person name="Inoue S.I."/>
            <person name="Ishida S."/>
            <person name="Jia Q."/>
            <person name="Kakita M."/>
            <person name="Kanazawa T."/>
            <person name="Kawai Y."/>
            <person name="Kawashima T."/>
            <person name="Kennedy M."/>
            <person name="Kinose K."/>
            <person name="Kinoshita T."/>
            <person name="Kohara Y."/>
            <person name="Koide E."/>
            <person name="Komatsu K."/>
            <person name="Kopischke S."/>
            <person name="Kubo M."/>
            <person name="Kyozuka J."/>
            <person name="Lagercrantz U."/>
            <person name="Lin S.S."/>
            <person name="Lindquist E."/>
            <person name="Lipzen A.M."/>
            <person name="Lu C.W."/>
            <person name="De Luna E."/>
            <person name="Martienssen R.A."/>
            <person name="Minamino N."/>
            <person name="Mizutani M."/>
            <person name="Mizutani M."/>
            <person name="Mochizuki N."/>
            <person name="Monte I."/>
            <person name="Mosher R."/>
            <person name="Nagasaki H."/>
            <person name="Nakagami H."/>
            <person name="Naramoto S."/>
            <person name="Nishitani K."/>
            <person name="Ohtani M."/>
            <person name="Okamoto T."/>
            <person name="Okumura M."/>
            <person name="Phillips J."/>
            <person name="Pollak B."/>
            <person name="Reinders A."/>
            <person name="Rovekamp M."/>
            <person name="Sano R."/>
            <person name="Sawa S."/>
            <person name="Schmid M.W."/>
            <person name="Shirakawa M."/>
            <person name="Solano R."/>
            <person name="Spunde A."/>
            <person name="Suetsugu N."/>
            <person name="Sugano S."/>
            <person name="Sugiyama A."/>
            <person name="Sun R."/>
            <person name="Suzuki Y."/>
            <person name="Takenaka M."/>
            <person name="Takezawa D."/>
            <person name="Tomogane H."/>
            <person name="Tsuzuki M."/>
            <person name="Ueda T."/>
            <person name="Umeda M."/>
            <person name="Ward J.M."/>
            <person name="Watanabe Y."/>
            <person name="Yazaki K."/>
            <person name="Yokoyama R."/>
            <person name="Yoshitake Y."/>
            <person name="Yotsui I."/>
            <person name="Zachgo S."/>
            <person name="Schmutz J."/>
        </authorList>
    </citation>
    <scope>NUCLEOTIDE SEQUENCE [LARGE SCALE GENOMIC DNA]</scope>
    <source>
        <strain evidence="2">Tak-1</strain>
    </source>
</reference>
<evidence type="ECO:0000313" key="1">
    <source>
        <dbReference type="EMBL" id="PTQ42344.1"/>
    </source>
</evidence>
<dbReference type="Gramene" id="Mp8g17470.1">
    <property type="protein sequence ID" value="Mp8g17470.1.cds"/>
    <property type="gene ID" value="Mp8g17470"/>
</dbReference>
<keyword evidence="2" id="KW-1185">Reference proteome</keyword>
<organism evidence="1 2">
    <name type="scientific">Marchantia polymorpha</name>
    <name type="common">Common liverwort</name>
    <name type="synonym">Marchantia aquatica</name>
    <dbReference type="NCBI Taxonomy" id="3197"/>
    <lineage>
        <taxon>Eukaryota</taxon>
        <taxon>Viridiplantae</taxon>
        <taxon>Streptophyta</taxon>
        <taxon>Embryophyta</taxon>
        <taxon>Marchantiophyta</taxon>
        <taxon>Marchantiopsida</taxon>
        <taxon>Marchantiidae</taxon>
        <taxon>Marchantiales</taxon>
        <taxon>Marchantiaceae</taxon>
        <taxon>Marchantia</taxon>
    </lineage>
</organism>
<sequence length="233" mass="26428">MPVAAESSRETPIPVLLRKSWPCKYLTAYRVTSEKSKSPRTRLPLEQELLWLRIEGQNGLTRVYEDSLPLSFPGVLMSPAPRFTVCSEESDEGWSFYSPRARSLARRRILKLRTYTSLPSVWPTMNQSRSSYATNRRHLLSVQRRGRGGLPLPREHWRGLSRSTFCVRSREGGERVSLMDILLEDGGRLDRLREPLIESTGQRVRVSQLHVKVVAGETGVATVLGSLVARRAT</sequence>
<dbReference type="EMBL" id="KZ772702">
    <property type="protein sequence ID" value="PTQ42344.1"/>
    <property type="molecule type" value="Genomic_DNA"/>
</dbReference>
<protein>
    <submittedName>
        <fullName evidence="1">Uncharacterized protein</fullName>
    </submittedName>
</protein>
<accession>A0A2R6X8B3</accession>
<dbReference type="AlphaFoldDB" id="A0A2R6X8B3"/>
<evidence type="ECO:0000313" key="2">
    <source>
        <dbReference type="Proteomes" id="UP000244005"/>
    </source>
</evidence>
<proteinExistence type="predicted"/>
<name>A0A2R6X8B3_MARPO</name>
<gene>
    <name evidence="1" type="ORF">MARPO_0030s0081</name>
</gene>
<dbReference type="Proteomes" id="UP000244005">
    <property type="component" value="Unassembled WGS sequence"/>
</dbReference>